<evidence type="ECO:0000313" key="3">
    <source>
        <dbReference type="EMBL" id="SSX22516.1"/>
    </source>
</evidence>
<feature type="chain" id="PRO_5033342637" evidence="1">
    <location>
        <begin position="24"/>
        <end position="207"/>
    </location>
</feature>
<evidence type="ECO:0000313" key="2">
    <source>
        <dbReference type="EMBL" id="SSX02139.1"/>
    </source>
</evidence>
<proteinExistence type="predicted"/>
<dbReference type="EMBL" id="UFQT01000259">
    <property type="protein sequence ID" value="SSX22516.1"/>
    <property type="molecule type" value="Genomic_DNA"/>
</dbReference>
<reference evidence="2" key="1">
    <citation type="submission" date="2018-04" db="EMBL/GenBank/DDBJ databases">
        <authorList>
            <person name="Go L.Y."/>
            <person name="Mitchell J.A."/>
        </authorList>
    </citation>
    <scope>NUCLEOTIDE SEQUENCE</scope>
    <source>
        <tissue evidence="2">Whole organism</tissue>
    </source>
</reference>
<feature type="signal peptide" evidence="1">
    <location>
        <begin position="1"/>
        <end position="23"/>
    </location>
</feature>
<name>A0A336KCD2_CULSO</name>
<dbReference type="VEuPathDB" id="VectorBase:CSON006908"/>
<dbReference type="EMBL" id="UFQS01000259">
    <property type="protein sequence ID" value="SSX02139.1"/>
    <property type="molecule type" value="Genomic_DNA"/>
</dbReference>
<organism evidence="2">
    <name type="scientific">Culicoides sonorensis</name>
    <name type="common">Biting midge</name>
    <dbReference type="NCBI Taxonomy" id="179676"/>
    <lineage>
        <taxon>Eukaryota</taxon>
        <taxon>Metazoa</taxon>
        <taxon>Ecdysozoa</taxon>
        <taxon>Arthropoda</taxon>
        <taxon>Hexapoda</taxon>
        <taxon>Insecta</taxon>
        <taxon>Pterygota</taxon>
        <taxon>Neoptera</taxon>
        <taxon>Endopterygota</taxon>
        <taxon>Diptera</taxon>
        <taxon>Nematocera</taxon>
        <taxon>Chironomoidea</taxon>
        <taxon>Ceratopogonidae</taxon>
        <taxon>Ceratopogoninae</taxon>
        <taxon>Culicoides</taxon>
        <taxon>Monoculicoides</taxon>
    </lineage>
</organism>
<dbReference type="AlphaFoldDB" id="A0A336KCD2"/>
<evidence type="ECO:0000256" key="1">
    <source>
        <dbReference type="SAM" id="SignalP"/>
    </source>
</evidence>
<protein>
    <submittedName>
        <fullName evidence="2">CSON006908 protein</fullName>
    </submittedName>
</protein>
<keyword evidence="1" id="KW-0732">Signal</keyword>
<accession>A0A336KCD2</accession>
<sequence>MLNIKFISFILIILLVMLNNISGEDSKIEENLSPAVMIENNNIKKVTMDVKSEDQHMKEMTKKVMKNDSEQTFNAKSIEEQQELKCSKASEGQNSSKLIYFDEFKCVQNNNNGEYVHDVELIDGTRHKEEGIVINGKFTIRGFFFSKSNPKHLHIYINDDKGFNYYMVNLMNIDGTQEYGLGDEDEEYCNIHGNACIDPKTIASMIG</sequence>
<reference evidence="3" key="2">
    <citation type="submission" date="2018-07" db="EMBL/GenBank/DDBJ databases">
        <authorList>
            <person name="Quirk P.G."/>
            <person name="Krulwich T.A."/>
        </authorList>
    </citation>
    <scope>NUCLEOTIDE SEQUENCE</scope>
</reference>
<gene>
    <name evidence="2" type="primary">CSON006908</name>
</gene>